<dbReference type="VEuPathDB" id="AmoebaDB:ACA1_158870"/>
<dbReference type="InterPro" id="IPR049092">
    <property type="entry name" value="MIOS_a-sol"/>
</dbReference>
<dbReference type="GeneID" id="14923015"/>
<dbReference type="InterPro" id="IPR037593">
    <property type="entry name" value="MIOS/Sea4"/>
</dbReference>
<keyword evidence="3" id="KW-0677">Repeat</keyword>
<evidence type="ECO:0000256" key="1">
    <source>
        <dbReference type="ARBA" id="ARBA00009713"/>
    </source>
</evidence>
<evidence type="ECO:0000256" key="3">
    <source>
        <dbReference type="ARBA" id="ARBA00022737"/>
    </source>
</evidence>
<dbReference type="InterPro" id="IPR015943">
    <property type="entry name" value="WD40/YVTN_repeat-like_dom_sf"/>
</dbReference>
<comment type="similarity">
    <text evidence="1">Belongs to the WD repeat mio family.</text>
</comment>
<protein>
    <submittedName>
        <fullName evidence="6">Uncharacterized protein</fullName>
    </submittedName>
</protein>
<dbReference type="InterPro" id="IPR031488">
    <property type="entry name" value="Zn_ribbon_mio"/>
</dbReference>
<dbReference type="CDD" id="cd16691">
    <property type="entry name" value="mRING-H2-C3H3C2_Mio"/>
    <property type="match status" value="1"/>
</dbReference>
<dbReference type="Pfam" id="PF17034">
    <property type="entry name" value="zinc_ribbon_16"/>
    <property type="match status" value="1"/>
</dbReference>
<dbReference type="Pfam" id="PF21719">
    <property type="entry name" value="MIOS_a-sol"/>
    <property type="match status" value="1"/>
</dbReference>
<gene>
    <name evidence="6" type="ORF">ACA1_158870</name>
</gene>
<accession>L8HCL0</accession>
<feature type="domain" description="GATOR2 complex protein MIO zinc-ribbon like" evidence="4">
    <location>
        <begin position="709"/>
        <end position="830"/>
    </location>
</feature>
<dbReference type="EMBL" id="KB007890">
    <property type="protein sequence ID" value="ELR22091.1"/>
    <property type="molecule type" value="Genomic_DNA"/>
</dbReference>
<dbReference type="PANTHER" id="PTHR16453:SF9">
    <property type="entry name" value="GATOR COMPLEX PROTEIN MIOS"/>
    <property type="match status" value="1"/>
</dbReference>
<reference evidence="6 7" key="1">
    <citation type="journal article" date="2013" name="Genome Biol.">
        <title>Genome of Acanthamoeba castellanii highlights extensive lateral gene transfer and early evolution of tyrosine kinase signaling.</title>
        <authorList>
            <person name="Clarke M."/>
            <person name="Lohan A.J."/>
            <person name="Liu B."/>
            <person name="Lagkouvardos I."/>
            <person name="Roy S."/>
            <person name="Zafar N."/>
            <person name="Bertelli C."/>
            <person name="Schilde C."/>
            <person name="Kianianmomeni A."/>
            <person name="Burglin T.R."/>
            <person name="Frech C."/>
            <person name="Turcotte B."/>
            <person name="Kopec K.O."/>
            <person name="Synnott J.M."/>
            <person name="Choo C."/>
            <person name="Paponov I."/>
            <person name="Finkler A."/>
            <person name="Soon Heng Tan C."/>
            <person name="Hutchins A.P."/>
            <person name="Weinmeier T."/>
            <person name="Rattei T."/>
            <person name="Chu J.S."/>
            <person name="Gimenez G."/>
            <person name="Irimia M."/>
            <person name="Rigden D.J."/>
            <person name="Fitzpatrick D.A."/>
            <person name="Lorenzo-Morales J."/>
            <person name="Bateman A."/>
            <person name="Chiu C.H."/>
            <person name="Tang P."/>
            <person name="Hegemann P."/>
            <person name="Fromm H."/>
            <person name="Raoult D."/>
            <person name="Greub G."/>
            <person name="Miranda-Saavedra D."/>
            <person name="Chen N."/>
            <person name="Nash P."/>
            <person name="Ginger M.L."/>
            <person name="Horn M."/>
            <person name="Schaap P."/>
            <person name="Caler L."/>
            <person name="Loftus B."/>
        </authorList>
    </citation>
    <scope>NUCLEOTIDE SEQUENCE [LARGE SCALE GENOMIC DNA]</scope>
    <source>
        <strain evidence="6 7">Neff</strain>
    </source>
</reference>
<dbReference type="Proteomes" id="UP000011083">
    <property type="component" value="Unassembled WGS sequence"/>
</dbReference>
<keyword evidence="2" id="KW-0853">WD repeat</keyword>
<dbReference type="InterPro" id="IPR001680">
    <property type="entry name" value="WD40_rpt"/>
</dbReference>
<dbReference type="Pfam" id="PF21720">
    <property type="entry name" value="MIOS_WD40"/>
    <property type="match status" value="1"/>
</dbReference>
<feature type="domain" description="MIOS-like alpha-solenoid" evidence="5">
    <location>
        <begin position="363"/>
        <end position="596"/>
    </location>
</feature>
<proteinExistence type="inferred from homology"/>
<dbReference type="InterPro" id="IPR036322">
    <property type="entry name" value="WD40_repeat_dom_sf"/>
</dbReference>
<dbReference type="SMART" id="SM00320">
    <property type="entry name" value="WD40"/>
    <property type="match status" value="4"/>
</dbReference>
<evidence type="ECO:0000259" key="4">
    <source>
        <dbReference type="Pfam" id="PF17034"/>
    </source>
</evidence>
<evidence type="ECO:0000313" key="6">
    <source>
        <dbReference type="EMBL" id="ELR22091.1"/>
    </source>
</evidence>
<dbReference type="KEGG" id="acan:ACA1_158870"/>
<dbReference type="Gene3D" id="2.130.10.10">
    <property type="entry name" value="YVTN repeat-like/Quinoprotein amine dehydrogenase"/>
    <property type="match status" value="2"/>
</dbReference>
<dbReference type="AlphaFoldDB" id="L8HCL0"/>
<organism evidence="6 7">
    <name type="scientific">Acanthamoeba castellanii (strain ATCC 30010 / Neff)</name>
    <dbReference type="NCBI Taxonomy" id="1257118"/>
    <lineage>
        <taxon>Eukaryota</taxon>
        <taxon>Amoebozoa</taxon>
        <taxon>Discosea</taxon>
        <taxon>Longamoebia</taxon>
        <taxon>Centramoebida</taxon>
        <taxon>Acanthamoebidae</taxon>
        <taxon>Acanthamoeba</taxon>
    </lineage>
</organism>
<evidence type="ECO:0000259" key="5">
    <source>
        <dbReference type="Pfam" id="PF21719"/>
    </source>
</evidence>
<evidence type="ECO:0000313" key="7">
    <source>
        <dbReference type="Proteomes" id="UP000011083"/>
    </source>
</evidence>
<sequence>MSRRKQVLWSLHNPDQFVIGSSDLRLYEISVNSEVQTCKCLAWSPDPTTPHLLAAGLPNGRVVLTSFRDSVSFSSVNSISKEFIPRNSRSCNALAWNPVYHNELAAGLGKVRCDFSTLVWDVNQSSGVADITGAEAIVRPMREVNMSEATVSLAWVPNQPSCLATGTGAKWLRIYDMRASDLTARKSVLAHSKAVHGVSFDPFNDKRLSTFSEDGTSKSLIQIEWCSTRSGILASIGKEESVLKLWDLNDSALDLPTDPTSGQQQELNLKYTRPCRTYEASEPISCISWHPTKEYRILTVTSSSFVEVVSLHESIPVSWAPYGDLSFAYGRQIIQGSTAVHPPGLSSSSAEQMLEQLDISFVMKQKALNGYSMDIEKNKKLSDAFGTQELKVCWSWLANANSKRKEKHSDFSGIVAILTGKDTTDLPTNITQREKAEGGFKTYYSPQRQAVLRLCGWDMESASLDDMLSVLEQQNQFERAAAIAVFHLDIRRAVLALKRAIAADSANEPFRLVAMALAGYEGAQQMMMAGGGTTGGGGVGSLWKETCASLKEQIGSAYLRAAFAFLCADSVPDFAEVLDQYDEMSLADRIAFGCRFLPGADLQRYITQSAAGAVKNGSLAGLMLTGLSPQGVDLLENYLNRTGDVQTACLVMAHVVPRVFRDQRVEHWMDCYRNLLDMWQLWHERALLDVARIATVSEPKPPGQVFARCNFCSQSLSMNMLSAKMGRGRGMAPQPKASSGKQKVSSCPSCGKPLPLCSICLLPLGCSTPVFSGSRNPSEKQLYWAEGGSKFEDWYTWCQTCRHGGHAAHLMDWFAHHVECPVTDCNCRCYSLDPLE</sequence>
<dbReference type="OMA" id="YWIASYL"/>
<dbReference type="RefSeq" id="XP_004348549.1">
    <property type="nucleotide sequence ID" value="XM_004348499.1"/>
</dbReference>
<dbReference type="GO" id="GO:0005737">
    <property type="term" value="C:cytoplasm"/>
    <property type="evidence" value="ECO:0007669"/>
    <property type="project" value="TreeGrafter"/>
</dbReference>
<evidence type="ECO:0000256" key="2">
    <source>
        <dbReference type="ARBA" id="ARBA00022574"/>
    </source>
</evidence>
<dbReference type="SUPFAM" id="SSF50978">
    <property type="entry name" value="WD40 repeat-like"/>
    <property type="match status" value="1"/>
</dbReference>
<dbReference type="OrthoDB" id="341486at2759"/>
<dbReference type="PANTHER" id="PTHR16453">
    <property type="entry name" value="WD40 DOMAIN-CONTAINING PROTEIN MIO FAMILY MEMBER"/>
    <property type="match status" value="1"/>
</dbReference>
<dbReference type="STRING" id="1257118.L8HCL0"/>
<name>L8HCL0_ACACF</name>
<keyword evidence="7" id="KW-1185">Reference proteome</keyword>